<feature type="transmembrane region" description="Helical" evidence="9">
    <location>
        <begin position="62"/>
        <end position="83"/>
    </location>
</feature>
<dbReference type="GO" id="GO:0015271">
    <property type="term" value="F:outward rectifier potassium channel activity"/>
    <property type="evidence" value="ECO:0007669"/>
    <property type="project" value="TreeGrafter"/>
</dbReference>
<sequence>MAVSGADSLCCEDDDDDCALTAPSPGPSFVMLGFVGLALYLVSGVAIYAAEKGAFKTGGTTSTIADGLYFSVVTLCTIGYGDIVPRTNFVKLFICTFVLFGFGFVYVLLNGLVAHVLDRQEQALLGMVRAGERPAALHKYVMDVKKGRVRVRLKVGLAVGVVVGCIAVGAAMARLLEGLGWVDSLYLAVTSVTTVGYGDVAFATAGGRVFATVWLLVSTLAVARAFLYLTELRMEKRNRKVARWVLHKKMTSSDMVAADLDRDGYIRYARSSLDISSTPLGL</sequence>
<feature type="domain" description="Potassium channel" evidence="10">
    <location>
        <begin position="161"/>
        <end position="231"/>
    </location>
</feature>
<evidence type="ECO:0000256" key="4">
    <source>
        <dbReference type="ARBA" id="ARBA00022692"/>
    </source>
</evidence>
<name>A0A843TRM4_COLES</name>
<dbReference type="GO" id="GO:0005886">
    <property type="term" value="C:plasma membrane"/>
    <property type="evidence" value="ECO:0007669"/>
    <property type="project" value="TreeGrafter"/>
</dbReference>
<dbReference type="SUPFAM" id="SSF81324">
    <property type="entry name" value="Voltage-gated potassium channels"/>
    <property type="match status" value="2"/>
</dbReference>
<evidence type="ECO:0000256" key="2">
    <source>
        <dbReference type="ARBA" id="ARBA00010159"/>
    </source>
</evidence>
<gene>
    <name evidence="11" type="ORF">Taro_004413</name>
</gene>
<dbReference type="Gene3D" id="1.10.287.70">
    <property type="match status" value="2"/>
</dbReference>
<evidence type="ECO:0000256" key="3">
    <source>
        <dbReference type="ARBA" id="ARBA00022448"/>
    </source>
</evidence>
<keyword evidence="3" id="KW-0813">Transport</keyword>
<dbReference type="AlphaFoldDB" id="A0A843TRM4"/>
<reference evidence="11" key="1">
    <citation type="submission" date="2017-07" db="EMBL/GenBank/DDBJ databases">
        <title>Taro Niue Genome Assembly and Annotation.</title>
        <authorList>
            <person name="Atibalentja N."/>
            <person name="Keating K."/>
            <person name="Fields C.J."/>
        </authorList>
    </citation>
    <scope>NUCLEOTIDE SEQUENCE</scope>
    <source>
        <strain evidence="11">Niue_2</strain>
        <tissue evidence="11">Leaf</tissue>
    </source>
</reference>
<dbReference type="Pfam" id="PF07885">
    <property type="entry name" value="Ion_trans_2"/>
    <property type="match status" value="2"/>
</dbReference>
<feature type="domain" description="Potassium channel" evidence="10">
    <location>
        <begin position="37"/>
        <end position="112"/>
    </location>
</feature>
<dbReference type="EMBL" id="NMUH01000119">
    <property type="protein sequence ID" value="MQL72094.1"/>
    <property type="molecule type" value="Genomic_DNA"/>
</dbReference>
<dbReference type="PANTHER" id="PTHR11003:SF303">
    <property type="entry name" value="OS01G0696100 PROTEIN"/>
    <property type="match status" value="1"/>
</dbReference>
<dbReference type="GO" id="GO:0030322">
    <property type="term" value="P:stabilization of membrane potential"/>
    <property type="evidence" value="ECO:0007669"/>
    <property type="project" value="TreeGrafter"/>
</dbReference>
<comment type="caution">
    <text evidence="11">The sequence shown here is derived from an EMBL/GenBank/DDBJ whole genome shotgun (WGS) entry which is preliminary data.</text>
</comment>
<evidence type="ECO:0000259" key="10">
    <source>
        <dbReference type="Pfam" id="PF07885"/>
    </source>
</evidence>
<proteinExistence type="inferred from homology"/>
<evidence type="ECO:0000256" key="1">
    <source>
        <dbReference type="ARBA" id="ARBA00004141"/>
    </source>
</evidence>
<keyword evidence="12" id="KW-1185">Reference proteome</keyword>
<evidence type="ECO:0000256" key="7">
    <source>
        <dbReference type="ARBA" id="ARBA00023136"/>
    </source>
</evidence>
<feature type="transmembrane region" description="Helical" evidence="9">
    <location>
        <begin position="89"/>
        <end position="109"/>
    </location>
</feature>
<comment type="similarity">
    <text evidence="2">Belongs to the two pore domain potassium channel (TC 1.A.1.7) family.</text>
</comment>
<dbReference type="GO" id="GO:0022841">
    <property type="term" value="F:potassium ion leak channel activity"/>
    <property type="evidence" value="ECO:0007669"/>
    <property type="project" value="TreeGrafter"/>
</dbReference>
<keyword evidence="6" id="KW-0406">Ion transport</keyword>
<dbReference type="PRINTS" id="PR01333">
    <property type="entry name" value="2POREKCHANEL"/>
</dbReference>
<organism evidence="11 12">
    <name type="scientific">Colocasia esculenta</name>
    <name type="common">Wild taro</name>
    <name type="synonym">Arum esculentum</name>
    <dbReference type="NCBI Taxonomy" id="4460"/>
    <lineage>
        <taxon>Eukaryota</taxon>
        <taxon>Viridiplantae</taxon>
        <taxon>Streptophyta</taxon>
        <taxon>Embryophyta</taxon>
        <taxon>Tracheophyta</taxon>
        <taxon>Spermatophyta</taxon>
        <taxon>Magnoliopsida</taxon>
        <taxon>Liliopsida</taxon>
        <taxon>Araceae</taxon>
        <taxon>Aroideae</taxon>
        <taxon>Colocasieae</taxon>
        <taxon>Colocasia</taxon>
    </lineage>
</organism>
<evidence type="ECO:0000256" key="6">
    <source>
        <dbReference type="ARBA" id="ARBA00023065"/>
    </source>
</evidence>
<evidence type="ECO:0000256" key="5">
    <source>
        <dbReference type="ARBA" id="ARBA00022989"/>
    </source>
</evidence>
<comment type="subcellular location">
    <subcellularLocation>
        <location evidence="1">Membrane</location>
        <topology evidence="1">Multi-pass membrane protein</topology>
    </subcellularLocation>
</comment>
<keyword evidence="5 9" id="KW-1133">Transmembrane helix</keyword>
<dbReference type="InterPro" id="IPR003280">
    <property type="entry name" value="2pore_dom_K_chnl"/>
</dbReference>
<dbReference type="InterPro" id="IPR013099">
    <property type="entry name" value="K_chnl_dom"/>
</dbReference>
<dbReference type="FunFam" id="1.10.287.70:FF:000167">
    <property type="entry name" value="Two-pore potassium channel 2-like"/>
    <property type="match status" value="1"/>
</dbReference>
<keyword evidence="7 9" id="KW-0472">Membrane</keyword>
<keyword evidence="8" id="KW-0407">Ion channel</keyword>
<dbReference type="GO" id="GO:0009705">
    <property type="term" value="C:plant-type vacuole membrane"/>
    <property type="evidence" value="ECO:0007669"/>
    <property type="project" value="TreeGrafter"/>
</dbReference>
<protein>
    <recommendedName>
        <fullName evidence="10">Potassium channel domain-containing protein</fullName>
    </recommendedName>
</protein>
<dbReference type="OrthoDB" id="415460at2759"/>
<feature type="transmembrane region" description="Helical" evidence="9">
    <location>
        <begin position="155"/>
        <end position="176"/>
    </location>
</feature>
<feature type="transmembrane region" description="Helical" evidence="9">
    <location>
        <begin position="209"/>
        <end position="230"/>
    </location>
</feature>
<accession>A0A843TRM4</accession>
<evidence type="ECO:0000256" key="8">
    <source>
        <dbReference type="ARBA" id="ARBA00023303"/>
    </source>
</evidence>
<dbReference type="Proteomes" id="UP000652761">
    <property type="component" value="Unassembled WGS sequence"/>
</dbReference>
<keyword evidence="4 9" id="KW-0812">Transmembrane</keyword>
<feature type="transmembrane region" description="Helical" evidence="9">
    <location>
        <begin position="29"/>
        <end position="50"/>
    </location>
</feature>
<evidence type="ECO:0000313" key="11">
    <source>
        <dbReference type="EMBL" id="MQL72094.1"/>
    </source>
</evidence>
<evidence type="ECO:0000313" key="12">
    <source>
        <dbReference type="Proteomes" id="UP000652761"/>
    </source>
</evidence>
<evidence type="ECO:0000256" key="9">
    <source>
        <dbReference type="SAM" id="Phobius"/>
    </source>
</evidence>
<dbReference type="PANTHER" id="PTHR11003">
    <property type="entry name" value="POTASSIUM CHANNEL, SUBFAMILY K"/>
    <property type="match status" value="1"/>
</dbReference>